<gene>
    <name evidence="16" type="primary">ywlC</name>
    <name evidence="16" type="ORF">fos2004AM_00001</name>
</gene>
<dbReference type="GO" id="GO:0006450">
    <property type="term" value="P:regulation of translational fidelity"/>
    <property type="evidence" value="ECO:0007669"/>
    <property type="project" value="TreeGrafter"/>
</dbReference>
<keyword evidence="6 16" id="KW-0808">Transferase</keyword>
<evidence type="ECO:0000259" key="15">
    <source>
        <dbReference type="PROSITE" id="PS51163"/>
    </source>
</evidence>
<dbReference type="Gene3D" id="3.40.50.2300">
    <property type="match status" value="1"/>
</dbReference>
<dbReference type="GO" id="GO:0008033">
    <property type="term" value="P:tRNA processing"/>
    <property type="evidence" value="ECO:0007669"/>
    <property type="project" value="UniProtKB-KW"/>
</dbReference>
<keyword evidence="11" id="KW-0067">ATP-binding</keyword>
<evidence type="ECO:0000256" key="6">
    <source>
        <dbReference type="ARBA" id="ARBA00022679"/>
    </source>
</evidence>
<name>A0A5B8JP81_9BACT</name>
<dbReference type="PRINTS" id="PR00719">
    <property type="entry name" value="LMWPTPASE"/>
</dbReference>
<dbReference type="SUPFAM" id="SSF52788">
    <property type="entry name" value="Phosphotyrosine protein phosphatases I"/>
    <property type="match status" value="1"/>
</dbReference>
<evidence type="ECO:0000313" key="16">
    <source>
        <dbReference type="EMBL" id="QDY92633.1"/>
    </source>
</evidence>
<dbReference type="GO" id="GO:0004725">
    <property type="term" value="F:protein tyrosine phosphatase activity"/>
    <property type="evidence" value="ECO:0007669"/>
    <property type="project" value="InterPro"/>
</dbReference>
<dbReference type="InterPro" id="IPR017945">
    <property type="entry name" value="DHBP_synth_RibB-like_a/b_dom"/>
</dbReference>
<dbReference type="SMART" id="SM00226">
    <property type="entry name" value="LMWPc"/>
    <property type="match status" value="1"/>
</dbReference>
<comment type="similarity">
    <text evidence="2">Belongs to the SUA5 family.</text>
</comment>
<evidence type="ECO:0000256" key="4">
    <source>
        <dbReference type="ARBA" id="ARBA00012584"/>
    </source>
</evidence>
<keyword evidence="5" id="KW-0963">Cytoplasm</keyword>
<evidence type="ECO:0000256" key="7">
    <source>
        <dbReference type="ARBA" id="ARBA00022694"/>
    </source>
</evidence>
<dbReference type="PROSITE" id="PS51163">
    <property type="entry name" value="YRDC"/>
    <property type="match status" value="1"/>
</dbReference>
<dbReference type="GO" id="GO:0005737">
    <property type="term" value="C:cytoplasm"/>
    <property type="evidence" value="ECO:0007669"/>
    <property type="project" value="UniProtKB-SubCell"/>
</dbReference>
<evidence type="ECO:0000256" key="5">
    <source>
        <dbReference type="ARBA" id="ARBA00022490"/>
    </source>
</evidence>
<evidence type="ECO:0000256" key="11">
    <source>
        <dbReference type="ARBA" id="ARBA00022840"/>
    </source>
</evidence>
<dbReference type="EMBL" id="MK801296">
    <property type="protein sequence ID" value="QDY92633.1"/>
    <property type="molecule type" value="Genomic_DNA"/>
</dbReference>
<evidence type="ECO:0000256" key="8">
    <source>
        <dbReference type="ARBA" id="ARBA00022695"/>
    </source>
</evidence>
<dbReference type="Pfam" id="PF01300">
    <property type="entry name" value="Sua5_yciO_yrdC"/>
    <property type="match status" value="1"/>
</dbReference>
<dbReference type="GO" id="GO:0000049">
    <property type="term" value="F:tRNA binding"/>
    <property type="evidence" value="ECO:0007669"/>
    <property type="project" value="TreeGrafter"/>
</dbReference>
<feature type="active site" description="Proton donor" evidence="14">
    <location>
        <position position="382"/>
    </location>
</feature>
<organism evidence="16">
    <name type="scientific">uncultured Planctomycetota bacterium</name>
    <dbReference type="NCBI Taxonomy" id="120965"/>
    <lineage>
        <taxon>Bacteria</taxon>
        <taxon>Pseudomonadati</taxon>
        <taxon>Planctomycetota</taxon>
        <taxon>environmental samples</taxon>
    </lineage>
</organism>
<keyword evidence="8 16" id="KW-0548">Nucleotidyltransferase</keyword>
<keyword evidence="7" id="KW-0819">tRNA processing</keyword>
<comment type="subcellular location">
    <subcellularLocation>
        <location evidence="1">Cytoplasm</location>
    </subcellularLocation>
</comment>
<feature type="domain" description="YrdC-like" evidence="15">
    <location>
        <begin position="52"/>
        <end position="249"/>
    </location>
</feature>
<evidence type="ECO:0000256" key="13">
    <source>
        <dbReference type="ARBA" id="ARBA00048366"/>
    </source>
</evidence>
<protein>
    <recommendedName>
        <fullName evidence="12">L-threonylcarbamoyladenylate synthase</fullName>
        <ecNumber evidence="4">2.7.7.87</ecNumber>
    </recommendedName>
    <alternativeName>
        <fullName evidence="12">L-threonylcarbamoyladenylate synthase</fullName>
    </alternativeName>
</protein>
<comment type="catalytic activity">
    <reaction evidence="13">
        <text>L-threonine + hydrogencarbonate + ATP = L-threonylcarbamoyladenylate + diphosphate + H2O</text>
        <dbReference type="Rhea" id="RHEA:36407"/>
        <dbReference type="ChEBI" id="CHEBI:15377"/>
        <dbReference type="ChEBI" id="CHEBI:17544"/>
        <dbReference type="ChEBI" id="CHEBI:30616"/>
        <dbReference type="ChEBI" id="CHEBI:33019"/>
        <dbReference type="ChEBI" id="CHEBI:57926"/>
        <dbReference type="ChEBI" id="CHEBI:73682"/>
        <dbReference type="EC" id="2.7.7.87"/>
    </reaction>
</comment>
<dbReference type="InterPro" id="IPR050156">
    <property type="entry name" value="TC-AMP_synthase_SUA5"/>
</dbReference>
<dbReference type="GO" id="GO:0003725">
    <property type="term" value="F:double-stranded RNA binding"/>
    <property type="evidence" value="ECO:0007669"/>
    <property type="project" value="InterPro"/>
</dbReference>
<dbReference type="GO" id="GO:0061710">
    <property type="term" value="F:L-threonylcarbamoyladenylate synthase"/>
    <property type="evidence" value="ECO:0007669"/>
    <property type="project" value="UniProtKB-EC"/>
</dbReference>
<feature type="active site" description="Nucleophile" evidence="14">
    <location>
        <position position="266"/>
    </location>
</feature>
<dbReference type="InterPro" id="IPR017867">
    <property type="entry name" value="Tyr_phospatase_low_mol_wt"/>
</dbReference>
<dbReference type="Pfam" id="PF01451">
    <property type="entry name" value="LMWPc"/>
    <property type="match status" value="1"/>
</dbReference>
<dbReference type="SUPFAM" id="SSF55821">
    <property type="entry name" value="YrdC/RibB"/>
    <property type="match status" value="1"/>
</dbReference>
<dbReference type="PANTHER" id="PTHR17490:SF16">
    <property type="entry name" value="THREONYLCARBAMOYL-AMP SYNTHASE"/>
    <property type="match status" value="1"/>
</dbReference>
<feature type="active site" evidence="14">
    <location>
        <position position="272"/>
    </location>
</feature>
<dbReference type="InterPro" id="IPR023485">
    <property type="entry name" value="Ptyr_pPase"/>
</dbReference>
<accession>A0A5B8JP81</accession>
<dbReference type="InterPro" id="IPR006070">
    <property type="entry name" value="Sua5-like_dom"/>
</dbReference>
<dbReference type="Gene3D" id="3.90.870.10">
    <property type="entry name" value="DHBP synthase"/>
    <property type="match status" value="1"/>
</dbReference>
<dbReference type="AlphaFoldDB" id="A0A5B8JP81"/>
<sequence>MALAVGDACTALDFSPGNRVDRGESGGENVALLRERRMRTVVISCEDTNSYASSLAEAAGALRSGALVVFPTETVYGVAANAAQPDAVARLREVKGRRDRQPFTVHLGQRRDARRYLRSPSPLVRRLARKGWPGPLTLVCEEPAPERTEIAGLCPGEQLGEIYQEGTVGLRCPDHPAAARLLCEAGVPVVASSANRQGNPAPLDVRQALRDLDRVVAYAIDAGNTRLGVASSIVEIRGNEWKIRREGAIDERTLSRLARTEILFVCTGNSCRSPMAERLFRRRLAERMERPSEELSELGYAVVSAGTLGLADAPASSGALEEMRARGIDLNEHRSQALTVELIHRAERIYVMSPEHRSAVIDLVPGASGRVVMLDEGGPIPDPMGGSAEQYAQCAQQIERAVEARLEEFLHEDRDW</sequence>
<evidence type="ECO:0000256" key="12">
    <source>
        <dbReference type="ARBA" id="ARBA00029774"/>
    </source>
</evidence>
<evidence type="ECO:0000256" key="14">
    <source>
        <dbReference type="PIRSR" id="PIRSR617867-1"/>
    </source>
</evidence>
<evidence type="ECO:0000256" key="1">
    <source>
        <dbReference type="ARBA" id="ARBA00004496"/>
    </source>
</evidence>
<reference evidence="16" key="1">
    <citation type="submission" date="2019-04" db="EMBL/GenBank/DDBJ databases">
        <title>Deep-cultivation of Planctomycetes uncovers their unique biology.</title>
        <authorList>
            <person name="Wiegand S."/>
            <person name="Meyerdierks A."/>
            <person name="Amann R."/>
            <person name="Jogler C."/>
        </authorList>
    </citation>
    <scope>NUCLEOTIDE SEQUENCE</scope>
</reference>
<keyword evidence="10" id="KW-0378">Hydrolase</keyword>
<dbReference type="NCBIfam" id="TIGR00057">
    <property type="entry name" value="L-threonylcarbamoyladenylate synthase"/>
    <property type="match status" value="1"/>
</dbReference>
<evidence type="ECO:0000256" key="3">
    <source>
        <dbReference type="ARBA" id="ARBA00011063"/>
    </source>
</evidence>
<evidence type="ECO:0000256" key="9">
    <source>
        <dbReference type="ARBA" id="ARBA00022741"/>
    </source>
</evidence>
<keyword evidence="9" id="KW-0547">Nucleotide-binding</keyword>
<proteinExistence type="inferred from homology"/>
<evidence type="ECO:0000256" key="10">
    <source>
        <dbReference type="ARBA" id="ARBA00022801"/>
    </source>
</evidence>
<dbReference type="EC" id="2.7.7.87" evidence="4"/>
<dbReference type="GO" id="GO:0005524">
    <property type="term" value="F:ATP binding"/>
    <property type="evidence" value="ECO:0007669"/>
    <property type="project" value="UniProtKB-KW"/>
</dbReference>
<dbReference type="PANTHER" id="PTHR17490">
    <property type="entry name" value="SUA5"/>
    <property type="match status" value="1"/>
</dbReference>
<dbReference type="InterPro" id="IPR036196">
    <property type="entry name" value="Ptyr_pPase_sf"/>
</dbReference>
<comment type="similarity">
    <text evidence="3">Belongs to the low molecular weight phosphotyrosine protein phosphatase family.</text>
</comment>
<evidence type="ECO:0000256" key="2">
    <source>
        <dbReference type="ARBA" id="ARBA00007663"/>
    </source>
</evidence>